<comment type="caution">
    <text evidence="1">The sequence shown here is derived from an EMBL/GenBank/DDBJ whole genome shotgun (WGS) entry which is preliminary data.</text>
</comment>
<accession>X0X4S3</accession>
<dbReference type="EMBL" id="BARS01044629">
    <property type="protein sequence ID" value="GAG38249.1"/>
    <property type="molecule type" value="Genomic_DNA"/>
</dbReference>
<dbReference type="AlphaFoldDB" id="X0X4S3"/>
<reference evidence="1" key="1">
    <citation type="journal article" date="2014" name="Front. Microbiol.">
        <title>High frequency of phylogenetically diverse reductive dehalogenase-homologous genes in deep subseafloor sedimentary metagenomes.</title>
        <authorList>
            <person name="Kawai M."/>
            <person name="Futagami T."/>
            <person name="Toyoda A."/>
            <person name="Takaki Y."/>
            <person name="Nishi S."/>
            <person name="Hori S."/>
            <person name="Arai W."/>
            <person name="Tsubouchi T."/>
            <person name="Morono Y."/>
            <person name="Uchiyama I."/>
            <person name="Ito T."/>
            <person name="Fujiyama A."/>
            <person name="Inagaki F."/>
            <person name="Takami H."/>
        </authorList>
    </citation>
    <scope>NUCLEOTIDE SEQUENCE</scope>
    <source>
        <strain evidence="1">Expedition CK06-06</strain>
    </source>
</reference>
<protein>
    <submittedName>
        <fullName evidence="1">Uncharacterized protein</fullName>
    </submittedName>
</protein>
<organism evidence="1">
    <name type="scientific">marine sediment metagenome</name>
    <dbReference type="NCBI Taxonomy" id="412755"/>
    <lineage>
        <taxon>unclassified sequences</taxon>
        <taxon>metagenomes</taxon>
        <taxon>ecological metagenomes</taxon>
    </lineage>
</organism>
<evidence type="ECO:0000313" key="1">
    <source>
        <dbReference type="EMBL" id="GAG38249.1"/>
    </source>
</evidence>
<proteinExistence type="predicted"/>
<name>X0X4S3_9ZZZZ</name>
<sequence length="249" mass="29348">TPSDLSLNFCLDNVMTVKEFQEKLPGLSITYGSGHSFVPEGVKCKSCKETWRMDTCHKFHEQENRGDRLIDGSSYIGRTIEQFNADQKKRTDGTFFLYPQDTFLQNDKYIDLDLNPESYQGKQPKNERGYVGKKQGFTFDHVIEEGDKLYLYGFFYYHEECWRLHEYSEEFKYFMEVFTAANIGKFTLNAIRSGYGNLAPWFIVTTPVGYIQIGWRKRVIHIDWSRMNRDFLHLFEDEETTKTSTYIHA</sequence>
<gene>
    <name evidence="1" type="ORF">S01H1_67391</name>
</gene>
<feature type="non-terminal residue" evidence="1">
    <location>
        <position position="249"/>
    </location>
</feature>
<feature type="non-terminal residue" evidence="1">
    <location>
        <position position="1"/>
    </location>
</feature>